<dbReference type="Pfam" id="PF13476">
    <property type="entry name" value="AAA_23"/>
    <property type="match status" value="1"/>
</dbReference>
<keyword evidence="3" id="KW-0540">Nuclease</keyword>
<dbReference type="EMBL" id="AP014648">
    <property type="protein sequence ID" value="BAQ16570.1"/>
    <property type="molecule type" value="Genomic_DNA"/>
</dbReference>
<dbReference type="PANTHER" id="PTHR32114:SF2">
    <property type="entry name" value="ABC TRANSPORTER ABCH.3"/>
    <property type="match status" value="1"/>
</dbReference>
<dbReference type="AlphaFoldDB" id="A0A0A8K0X3"/>
<dbReference type="HOGENOM" id="CLU_004785_2_1_5"/>
<evidence type="ECO:0000256" key="1">
    <source>
        <dbReference type="SAM" id="Coils"/>
    </source>
</evidence>
<feature type="coiled-coil region" evidence="1">
    <location>
        <begin position="365"/>
        <end position="419"/>
    </location>
</feature>
<name>A0A0A8K0X3_9HYPH</name>
<evidence type="ECO:0000259" key="2">
    <source>
        <dbReference type="Pfam" id="PF13476"/>
    </source>
</evidence>
<dbReference type="Pfam" id="PF13558">
    <property type="entry name" value="SbcC_Walker_B"/>
    <property type="match status" value="1"/>
</dbReference>
<organism evidence="3 4">
    <name type="scientific">Methyloceanibacter caenitepidi</name>
    <dbReference type="NCBI Taxonomy" id="1384459"/>
    <lineage>
        <taxon>Bacteria</taxon>
        <taxon>Pseudomonadati</taxon>
        <taxon>Pseudomonadota</taxon>
        <taxon>Alphaproteobacteria</taxon>
        <taxon>Hyphomicrobiales</taxon>
        <taxon>Hyphomicrobiaceae</taxon>
        <taxon>Methyloceanibacter</taxon>
    </lineage>
</organism>
<dbReference type="Proteomes" id="UP000031643">
    <property type="component" value="Chromosome"/>
</dbReference>
<dbReference type="KEGG" id="mcg:GL4_1112"/>
<feature type="coiled-coil region" evidence="1">
    <location>
        <begin position="478"/>
        <end position="512"/>
    </location>
</feature>
<dbReference type="GO" id="GO:0016887">
    <property type="term" value="F:ATP hydrolysis activity"/>
    <property type="evidence" value="ECO:0007669"/>
    <property type="project" value="InterPro"/>
</dbReference>
<protein>
    <submittedName>
        <fullName evidence="3">Exonuclease SbcC</fullName>
    </submittedName>
</protein>
<dbReference type="STRING" id="1384459.GL4_1112"/>
<sequence length="1024" mass="110902">MRPVRLTLQAFGPYPGKEVIDFRDAVEAGLFGIYGQTGSGKSTVFSAMTFALFGEPAKPEQETPSLRSDHADADMQTEVELVFDMGGHRYVVARRPEQMRPKQRGVGETRHPHEAFLFDATGIAVDEIGGESRGKILAEKRVRDVDKAIIEMLGYGPEQFRQIVLLPQGKFEAFLAAKTKERLAILRDLFDVSAYRALSAKLKSDADTAERHVQDQRRVCSGRLGAEGFESLDALNDGIDAAGVHCSETAKVEEGARAGLLAAQTALGAAEKLEEQFKSLDLARETLAVLEAGQEAMDALAKRIVQAERARILLDVESNVSEADADAKNARHARNESQRLAEMASAKAKEAVTALEVETQRAGEMDEMRQNLEALDRHKEVLEKSTGLVEAVDRAREAKRQAGESLESAERRLAGLDKQHQTNVDAIKAARQAEVHLRDSVARLEGLKRLLSAATNFEKAEVSVQVAHDELQVLTSTHANAARAAHEAKSEYAEAERALSEAQALHLAAKLEPGEPCPVCGSIEHPAPATGAAEHAGLDQAFRDTKAAFELADAAVHEAFASLEAGRVILAERQGILAAFDPPRESAAVLTEQIETEQLLLEDAGPPRDIAAMEADGERLAEQIREATQVREECRDTLGKLQASAAAEQARLDQMLSAVPQDLRDPAALAATRQKVAGGLAERQAARDAAEAMARETRDADLSTAKDLQAAAGKLTESQARHRKAEEAFAARLAQAGVTEDEFRALKPAIATVEEDRTTVNEHRRKLENANEEMHKTSEAIQDRERPDLSVLQAAKLDADQKLTEAVDLRSGAQQRLAHLSKLKGDLEETLRELDALEASSGPLRALAALANGENPQRLDLETFAIGAMFDRVLEAANLRLGPMTGDRYRLMRNEESAGRGRRGLEIEVFDIFTGKARPTSTLSGGETFIAALALALGLADVVESASGKVRLDTIFIDEGFGSLDTENGSGTLDQVLQVLAKLVSQNRAVGLISHVSLVQEAIPNGFYVWKEVTGSHVEARGVN</sequence>
<dbReference type="GO" id="GO:0004527">
    <property type="term" value="F:exonuclease activity"/>
    <property type="evidence" value="ECO:0007669"/>
    <property type="project" value="UniProtKB-KW"/>
</dbReference>
<dbReference type="PANTHER" id="PTHR32114">
    <property type="entry name" value="ABC TRANSPORTER ABCH.3"/>
    <property type="match status" value="1"/>
</dbReference>
<dbReference type="OrthoDB" id="9795626at2"/>
<proteinExistence type="predicted"/>
<dbReference type="GO" id="GO:0006302">
    <property type="term" value="P:double-strand break repair"/>
    <property type="evidence" value="ECO:0007669"/>
    <property type="project" value="InterPro"/>
</dbReference>
<dbReference type="InterPro" id="IPR027417">
    <property type="entry name" value="P-loop_NTPase"/>
</dbReference>
<keyword evidence="1" id="KW-0175">Coiled coil</keyword>
<evidence type="ECO:0000313" key="4">
    <source>
        <dbReference type="Proteomes" id="UP000031643"/>
    </source>
</evidence>
<evidence type="ECO:0000313" key="3">
    <source>
        <dbReference type="EMBL" id="BAQ16570.1"/>
    </source>
</evidence>
<feature type="coiled-coil region" evidence="1">
    <location>
        <begin position="753"/>
        <end position="784"/>
    </location>
</feature>
<keyword evidence="3" id="KW-0269">Exonuclease</keyword>
<accession>A0A0A8K0X3</accession>
<feature type="domain" description="Rad50/SbcC-type AAA" evidence="2">
    <location>
        <begin position="5"/>
        <end position="202"/>
    </location>
</feature>
<dbReference type="Gene3D" id="3.40.50.300">
    <property type="entry name" value="P-loop containing nucleotide triphosphate hydrolases"/>
    <property type="match status" value="2"/>
</dbReference>
<dbReference type="SUPFAM" id="SSF52540">
    <property type="entry name" value="P-loop containing nucleoside triphosphate hydrolases"/>
    <property type="match status" value="2"/>
</dbReference>
<keyword evidence="4" id="KW-1185">Reference proteome</keyword>
<reference evidence="3 4" key="1">
    <citation type="submission" date="2014-09" db="EMBL/GenBank/DDBJ databases">
        <title>Genome sequencing of Methyloceanibacter caenitepidi Gela4.</title>
        <authorList>
            <person name="Takeuchi M."/>
            <person name="Susumu S."/>
            <person name="Kamagata Y."/>
            <person name="Oshima K."/>
            <person name="Hattori M."/>
            <person name="Iwasaki W."/>
        </authorList>
    </citation>
    <scope>NUCLEOTIDE SEQUENCE [LARGE SCALE GENOMIC DNA]</scope>
    <source>
        <strain evidence="3 4">Gela4</strain>
    </source>
</reference>
<dbReference type="RefSeq" id="WP_045365344.1">
    <property type="nucleotide sequence ID" value="NZ_AP014648.1"/>
</dbReference>
<dbReference type="InterPro" id="IPR038729">
    <property type="entry name" value="Rad50/SbcC_AAA"/>
</dbReference>
<gene>
    <name evidence="3" type="ORF">GL4_1112</name>
</gene>
<keyword evidence="3" id="KW-0378">Hydrolase</keyword>